<evidence type="ECO:0000313" key="4">
    <source>
        <dbReference type="Proteomes" id="UP000269265"/>
    </source>
</evidence>
<dbReference type="Proteomes" id="UP000269265">
    <property type="component" value="Unassembled WGS sequence"/>
</dbReference>
<dbReference type="InterPro" id="IPR036691">
    <property type="entry name" value="Endo/exonu/phosph_ase_sf"/>
</dbReference>
<organism evidence="3 4">
    <name type="scientific">Aquabacterium soli</name>
    <dbReference type="NCBI Taxonomy" id="2493092"/>
    <lineage>
        <taxon>Bacteria</taxon>
        <taxon>Pseudomonadati</taxon>
        <taxon>Pseudomonadota</taxon>
        <taxon>Betaproteobacteria</taxon>
        <taxon>Burkholderiales</taxon>
        <taxon>Aquabacterium</taxon>
    </lineage>
</organism>
<dbReference type="GO" id="GO:0004527">
    <property type="term" value="F:exonuclease activity"/>
    <property type="evidence" value="ECO:0007669"/>
    <property type="project" value="UniProtKB-KW"/>
</dbReference>
<name>A0A3R8S341_9BURK</name>
<dbReference type="GO" id="GO:0004519">
    <property type="term" value="F:endonuclease activity"/>
    <property type="evidence" value="ECO:0007669"/>
    <property type="project" value="UniProtKB-KW"/>
</dbReference>
<dbReference type="Gene3D" id="3.60.10.10">
    <property type="entry name" value="Endonuclease/exonuclease/phosphatase"/>
    <property type="match status" value="1"/>
</dbReference>
<keyword evidence="2" id="KW-0732">Signal</keyword>
<accession>A0A3R8S341</accession>
<gene>
    <name evidence="3" type="ORF">EIP75_10900</name>
</gene>
<evidence type="ECO:0000313" key="3">
    <source>
        <dbReference type="EMBL" id="RRS04387.1"/>
    </source>
</evidence>
<keyword evidence="4" id="KW-1185">Reference proteome</keyword>
<protein>
    <submittedName>
        <fullName evidence="3">Endonuclease/exonuclease/phosphatase family protein</fullName>
    </submittedName>
</protein>
<sequence length="350" mass="38456">MTATQRSIPMAVFMRHATRASRTLSALLAAAALGASPGLVQAQSRPLTLMTWNMEWLIAPADERELRAHCQRQQPASDERAVPCAPGRKPPPLRSNADFEALAGVARRAAALPGDVVVALQEVDGPKAAGQVFRQGWALDCFTPRAHPQKVGFAIRQGVPYRCNPPLQALDIDGRTRGGADITLYPNTKNAVRLLAVHLKSGCFEGALDREFAPCGKLRQQVPVIERWVDARVREKQHFAVLGDFNRHLDRDARLAAGPDEAAPLALLDAISDDRPVGAVLYPATNKQVYVPCTSKEKHSRYIDDVLMGQSLRFATSRVRFARLPYTLEEERRLVSDHCPLGVQLDNMAP</sequence>
<dbReference type="SUPFAM" id="SSF56219">
    <property type="entry name" value="DNase I-like"/>
    <property type="match status" value="1"/>
</dbReference>
<dbReference type="OrthoDB" id="395856at2"/>
<dbReference type="RefSeq" id="WP_125243295.1">
    <property type="nucleotide sequence ID" value="NZ_RSED01000007.1"/>
</dbReference>
<keyword evidence="3" id="KW-0255">Endonuclease</keyword>
<dbReference type="EMBL" id="RSED01000007">
    <property type="protein sequence ID" value="RRS04387.1"/>
    <property type="molecule type" value="Genomic_DNA"/>
</dbReference>
<comment type="caution">
    <text evidence="3">The sequence shown here is derived from an EMBL/GenBank/DDBJ whole genome shotgun (WGS) entry which is preliminary data.</text>
</comment>
<reference evidence="3 4" key="1">
    <citation type="submission" date="2018-12" db="EMBL/GenBank/DDBJ databases">
        <title>The whole draft genome of Aquabacterium sp. SJQ9.</title>
        <authorList>
            <person name="Sun L."/>
            <person name="Gao X."/>
            <person name="Chen W."/>
            <person name="Huang K."/>
        </authorList>
    </citation>
    <scope>NUCLEOTIDE SEQUENCE [LARGE SCALE GENOMIC DNA]</scope>
    <source>
        <strain evidence="3 4">SJQ9</strain>
    </source>
</reference>
<evidence type="ECO:0000256" key="1">
    <source>
        <dbReference type="SAM" id="MobiDB-lite"/>
    </source>
</evidence>
<evidence type="ECO:0000256" key="2">
    <source>
        <dbReference type="SAM" id="SignalP"/>
    </source>
</evidence>
<feature type="region of interest" description="Disordered" evidence="1">
    <location>
        <begin position="71"/>
        <end position="93"/>
    </location>
</feature>
<keyword evidence="3" id="KW-0378">Hydrolase</keyword>
<feature type="chain" id="PRO_5018619872" evidence="2">
    <location>
        <begin position="43"/>
        <end position="350"/>
    </location>
</feature>
<proteinExistence type="predicted"/>
<keyword evidence="3" id="KW-0540">Nuclease</keyword>
<dbReference type="AlphaFoldDB" id="A0A3R8S341"/>
<feature type="signal peptide" evidence="2">
    <location>
        <begin position="1"/>
        <end position="42"/>
    </location>
</feature>
<keyword evidence="3" id="KW-0269">Exonuclease</keyword>